<organism evidence="2 3">
    <name type="scientific">Streptomyces spectabilis</name>
    <dbReference type="NCBI Taxonomy" id="68270"/>
    <lineage>
        <taxon>Bacteria</taxon>
        <taxon>Bacillati</taxon>
        <taxon>Actinomycetota</taxon>
        <taxon>Actinomycetes</taxon>
        <taxon>Kitasatosporales</taxon>
        <taxon>Streptomycetaceae</taxon>
        <taxon>Streptomyces</taxon>
    </lineage>
</organism>
<keyword evidence="1" id="KW-0472">Membrane</keyword>
<name>A0A5P2X584_STRST</name>
<evidence type="ECO:0000313" key="3">
    <source>
        <dbReference type="Proteomes" id="UP000326505"/>
    </source>
</evidence>
<protein>
    <submittedName>
        <fullName evidence="2">Uncharacterized protein</fullName>
    </submittedName>
</protein>
<dbReference type="Proteomes" id="UP000326505">
    <property type="component" value="Chromosome"/>
</dbReference>
<dbReference type="RefSeq" id="WP_150510694.1">
    <property type="nucleotide sequence ID" value="NZ_BMSQ01000004.1"/>
</dbReference>
<dbReference type="InterPro" id="IPR036927">
    <property type="entry name" value="Cyt_c_oxase-like_su1_sf"/>
</dbReference>
<evidence type="ECO:0000313" key="2">
    <source>
        <dbReference type="EMBL" id="QEV59571.1"/>
    </source>
</evidence>
<dbReference type="AlphaFoldDB" id="A0A5P2X584"/>
<reference evidence="2 3" key="1">
    <citation type="submission" date="2017-09" db="EMBL/GenBank/DDBJ databases">
        <authorList>
            <person name="Lee N."/>
            <person name="Cho B.-K."/>
        </authorList>
    </citation>
    <scope>NUCLEOTIDE SEQUENCE [LARGE SCALE GENOMIC DNA]</scope>
    <source>
        <strain evidence="2 3">ATCC 27465</strain>
    </source>
</reference>
<proteinExistence type="predicted"/>
<feature type="transmembrane region" description="Helical" evidence="1">
    <location>
        <begin position="26"/>
        <end position="46"/>
    </location>
</feature>
<evidence type="ECO:0000256" key="1">
    <source>
        <dbReference type="SAM" id="Phobius"/>
    </source>
</evidence>
<dbReference type="EMBL" id="CP023690">
    <property type="protein sequence ID" value="QEV59571.1"/>
    <property type="molecule type" value="Genomic_DNA"/>
</dbReference>
<gene>
    <name evidence="2" type="ORF">CP982_13200</name>
</gene>
<feature type="transmembrane region" description="Helical" evidence="1">
    <location>
        <begin position="52"/>
        <end position="70"/>
    </location>
</feature>
<dbReference type="SUPFAM" id="SSF81442">
    <property type="entry name" value="Cytochrome c oxidase subunit I-like"/>
    <property type="match status" value="1"/>
</dbReference>
<dbReference type="KEGG" id="sspb:CP982_13200"/>
<sequence length="86" mass="9282">MGDTGAVRPSGMPRCCDQEPNPMPRLALYTLLVCVLAVAAAVVSFAQGSFLGIVWVLLAGLSSNMTWYYYRRAKLERAARATAASQ</sequence>
<accession>A0A5P2X584</accession>
<keyword evidence="1" id="KW-0812">Transmembrane</keyword>
<keyword evidence="1" id="KW-1133">Transmembrane helix</keyword>